<evidence type="ECO:0000256" key="4">
    <source>
        <dbReference type="ARBA" id="ARBA00023239"/>
    </source>
</evidence>
<evidence type="ECO:0000256" key="5">
    <source>
        <dbReference type="ARBA" id="ARBA00037974"/>
    </source>
</evidence>
<gene>
    <name evidence="7" type="ORF">RR45_GL001397</name>
    <name evidence="8" type="ORF">SAMN02746068_00575</name>
</gene>
<dbReference type="RefSeq" id="WP_031366678.1">
    <property type="nucleotide sequence ID" value="NZ_FPKS01000002.1"/>
</dbReference>
<evidence type="ECO:0000256" key="3">
    <source>
        <dbReference type="ARBA" id="ARBA00022898"/>
    </source>
</evidence>
<accession>A0A1K2H6S7</accession>
<dbReference type="InterPro" id="IPR015424">
    <property type="entry name" value="PyrdxlP-dep_Trfase"/>
</dbReference>
<evidence type="ECO:0000256" key="1">
    <source>
        <dbReference type="ARBA" id="ARBA00001933"/>
    </source>
</evidence>
<evidence type="ECO:0000313" key="7">
    <source>
        <dbReference type="EMBL" id="PCR99997.1"/>
    </source>
</evidence>
<dbReference type="GO" id="GO:0047804">
    <property type="term" value="F:cysteine-S-conjugate beta-lyase activity"/>
    <property type="evidence" value="ECO:0007669"/>
    <property type="project" value="UniProtKB-EC"/>
</dbReference>
<dbReference type="InterPro" id="IPR015422">
    <property type="entry name" value="PyrdxlP-dep_Trfase_small"/>
</dbReference>
<name>A0A1K2H6S7_9LACT</name>
<evidence type="ECO:0000313" key="9">
    <source>
        <dbReference type="Proteomes" id="UP000185655"/>
    </source>
</evidence>
<sequence>MVRKYDFTTAPKRLGNNSVKWRETEKDSEILPMWIADMDFKTFPEMSAAIQRFADFGVYGYAYPAPSLFEAIVAWEKNQHGYEIEPDDITLIEGVVPALSVSIQAFTQEGDAILINTPLYPPFTRSIQLNKRKVVTSPLVEQDGRYTIDFEQMEQDMIDNDVKLYAFCSPHNPGGRVWTKEELSRVADLCRKHHVILVSDEIHQDLVLFGHQHHSINTVGDYSDFAVILTSATKTFNIAGTKNAFAIIENPILKKQFRDRQLANNQHEISTLGLIATETALTYGQPWLEELKQVLEENITYLIDYFAEHAPGIKVMKPEGSYLVWLDFSAYDLSHDALQQRLRDQAKVILNDGTSFGIEGKNHARFNVAAPIDHVKLAAQRIADVLPE</sequence>
<dbReference type="PANTHER" id="PTHR43525">
    <property type="entry name" value="PROTEIN MALY"/>
    <property type="match status" value="1"/>
</dbReference>
<reference evidence="7 10" key="1">
    <citation type="submission" date="2014-12" db="EMBL/GenBank/DDBJ databases">
        <title>Draft genome sequences of 10 type strains of Lactococcus.</title>
        <authorList>
            <person name="Sun Z."/>
            <person name="Zhong Z."/>
            <person name="Liu W."/>
            <person name="Zhang W."/>
            <person name="Zhang H."/>
        </authorList>
    </citation>
    <scope>NUCLEOTIDE SEQUENCE [LARGE SCALE GENOMIC DNA]</scope>
    <source>
        <strain evidence="7 10">DSM 22330</strain>
    </source>
</reference>
<dbReference type="CDD" id="cd00609">
    <property type="entry name" value="AAT_like"/>
    <property type="match status" value="1"/>
</dbReference>
<dbReference type="NCBIfam" id="TIGR04350">
    <property type="entry name" value="C_S_lyase_PatB"/>
    <property type="match status" value="1"/>
</dbReference>
<dbReference type="InterPro" id="IPR051798">
    <property type="entry name" value="Class-II_PLP-Dep_Aminotrans"/>
</dbReference>
<dbReference type="Proteomes" id="UP000218979">
    <property type="component" value="Unassembled WGS sequence"/>
</dbReference>
<comment type="similarity">
    <text evidence="5">Belongs to the class-II pyridoxal-phosphate-dependent aminotransferase family. MalY/PatB cystathionine beta-lyase subfamily.</text>
</comment>
<dbReference type="InterPro" id="IPR004839">
    <property type="entry name" value="Aminotransferase_I/II_large"/>
</dbReference>
<keyword evidence="4 8" id="KW-0456">Lyase</keyword>
<dbReference type="PANTHER" id="PTHR43525:SF1">
    <property type="entry name" value="PROTEIN MALY"/>
    <property type="match status" value="1"/>
</dbReference>
<dbReference type="GO" id="GO:0030170">
    <property type="term" value="F:pyridoxal phosphate binding"/>
    <property type="evidence" value="ECO:0007669"/>
    <property type="project" value="InterPro"/>
</dbReference>
<dbReference type="AlphaFoldDB" id="A0A1K2H6S7"/>
<dbReference type="EMBL" id="JXJT01000032">
    <property type="protein sequence ID" value="PCR99997.1"/>
    <property type="molecule type" value="Genomic_DNA"/>
</dbReference>
<keyword evidence="3" id="KW-0663">Pyridoxal phosphate</keyword>
<dbReference type="EMBL" id="FPKS01000002">
    <property type="protein sequence ID" value="SFZ72149.1"/>
    <property type="molecule type" value="Genomic_DNA"/>
</dbReference>
<protein>
    <recommendedName>
        <fullName evidence="2">cysteine-S-conjugate beta-lyase</fullName>
        <ecNumber evidence="2">4.4.1.13</ecNumber>
    </recommendedName>
</protein>
<reference evidence="8 9" key="2">
    <citation type="submission" date="2016-11" db="EMBL/GenBank/DDBJ databases">
        <authorList>
            <person name="Jaros S."/>
            <person name="Januszkiewicz K."/>
            <person name="Wedrychowicz H."/>
        </authorList>
    </citation>
    <scope>NUCLEOTIDE SEQUENCE [LARGE SCALE GENOMIC DNA]</scope>
    <source>
        <strain evidence="8 9">DSM 22330</strain>
    </source>
</reference>
<proteinExistence type="inferred from homology"/>
<dbReference type="Gene3D" id="3.90.1150.10">
    <property type="entry name" value="Aspartate Aminotransferase, domain 1"/>
    <property type="match status" value="1"/>
</dbReference>
<feature type="domain" description="Aminotransferase class I/classII large" evidence="6">
    <location>
        <begin position="37"/>
        <end position="380"/>
    </location>
</feature>
<evidence type="ECO:0000313" key="8">
    <source>
        <dbReference type="EMBL" id="SFZ72149.1"/>
    </source>
</evidence>
<keyword evidence="10" id="KW-1185">Reference proteome</keyword>
<dbReference type="SUPFAM" id="SSF53383">
    <property type="entry name" value="PLP-dependent transferases"/>
    <property type="match status" value="1"/>
</dbReference>
<dbReference type="STRING" id="1122154.SAMN02746068_00575"/>
<evidence type="ECO:0000313" key="10">
    <source>
        <dbReference type="Proteomes" id="UP000218979"/>
    </source>
</evidence>
<dbReference type="EC" id="4.4.1.13" evidence="2"/>
<dbReference type="Proteomes" id="UP000185655">
    <property type="component" value="Unassembled WGS sequence"/>
</dbReference>
<dbReference type="InterPro" id="IPR027619">
    <property type="entry name" value="C-S_lyase_PatB-like"/>
</dbReference>
<dbReference type="Pfam" id="PF00155">
    <property type="entry name" value="Aminotran_1_2"/>
    <property type="match status" value="1"/>
</dbReference>
<evidence type="ECO:0000259" key="6">
    <source>
        <dbReference type="Pfam" id="PF00155"/>
    </source>
</evidence>
<organism evidence="8 9">
    <name type="scientific">Pseudolactococcus chungangensis CAU 28 = DSM 22330</name>
    <dbReference type="NCBI Taxonomy" id="1122154"/>
    <lineage>
        <taxon>Bacteria</taxon>
        <taxon>Bacillati</taxon>
        <taxon>Bacillota</taxon>
        <taxon>Bacilli</taxon>
        <taxon>Lactobacillales</taxon>
        <taxon>Streptococcaceae</taxon>
        <taxon>Pseudolactococcus</taxon>
    </lineage>
</organism>
<comment type="cofactor">
    <cofactor evidence="1">
        <name>pyridoxal 5'-phosphate</name>
        <dbReference type="ChEBI" id="CHEBI:597326"/>
    </cofactor>
</comment>
<dbReference type="OrthoDB" id="9802872at2"/>
<dbReference type="InterPro" id="IPR015421">
    <property type="entry name" value="PyrdxlP-dep_Trfase_major"/>
</dbReference>
<evidence type="ECO:0000256" key="2">
    <source>
        <dbReference type="ARBA" id="ARBA00012224"/>
    </source>
</evidence>
<dbReference type="Gene3D" id="3.40.640.10">
    <property type="entry name" value="Type I PLP-dependent aspartate aminotransferase-like (Major domain)"/>
    <property type="match status" value="1"/>
</dbReference>